<dbReference type="InterPro" id="IPR033118">
    <property type="entry name" value="EXPERA"/>
</dbReference>
<organism evidence="10 11">
    <name type="scientific">Conger conger</name>
    <name type="common">Conger eel</name>
    <name type="synonym">Muraena conger</name>
    <dbReference type="NCBI Taxonomy" id="82655"/>
    <lineage>
        <taxon>Eukaryota</taxon>
        <taxon>Metazoa</taxon>
        <taxon>Chordata</taxon>
        <taxon>Craniata</taxon>
        <taxon>Vertebrata</taxon>
        <taxon>Euteleostomi</taxon>
        <taxon>Actinopterygii</taxon>
        <taxon>Neopterygii</taxon>
        <taxon>Teleostei</taxon>
        <taxon>Anguilliformes</taxon>
        <taxon>Congridae</taxon>
        <taxon>Conger</taxon>
    </lineage>
</organism>
<evidence type="ECO:0000256" key="5">
    <source>
        <dbReference type="ARBA" id="ARBA00023136"/>
    </source>
</evidence>
<comment type="similarity">
    <text evidence="6">Belongs to the TM6SF family.</text>
</comment>
<evidence type="ECO:0000256" key="8">
    <source>
        <dbReference type="SAM" id="Phobius"/>
    </source>
</evidence>
<feature type="transmembrane region" description="Helical" evidence="8">
    <location>
        <begin position="218"/>
        <end position="239"/>
    </location>
</feature>
<gene>
    <name evidence="10" type="ORF">COCON_G00086770</name>
</gene>
<keyword evidence="11" id="KW-1185">Reference proteome</keyword>
<dbReference type="CDD" id="cd21106">
    <property type="entry name" value="TM6SF1-like"/>
    <property type="match status" value="1"/>
</dbReference>
<evidence type="ECO:0000256" key="7">
    <source>
        <dbReference type="PROSITE-ProRule" id="PRU01087"/>
    </source>
</evidence>
<evidence type="ECO:0000256" key="3">
    <source>
        <dbReference type="ARBA" id="ARBA00022737"/>
    </source>
</evidence>
<feature type="transmembrane region" description="Helical" evidence="8">
    <location>
        <begin position="35"/>
        <end position="54"/>
    </location>
</feature>
<accession>A0A9Q1DK79</accession>
<reference evidence="10" key="1">
    <citation type="journal article" date="2023" name="Science">
        <title>Genome structures resolve the early diversification of teleost fishes.</title>
        <authorList>
            <person name="Parey E."/>
            <person name="Louis A."/>
            <person name="Montfort J."/>
            <person name="Bouchez O."/>
            <person name="Roques C."/>
            <person name="Iampietro C."/>
            <person name="Lluch J."/>
            <person name="Castinel A."/>
            <person name="Donnadieu C."/>
            <person name="Desvignes T."/>
            <person name="Floi Bucao C."/>
            <person name="Jouanno E."/>
            <person name="Wen M."/>
            <person name="Mejri S."/>
            <person name="Dirks R."/>
            <person name="Jansen H."/>
            <person name="Henkel C."/>
            <person name="Chen W.J."/>
            <person name="Zahm M."/>
            <person name="Cabau C."/>
            <person name="Klopp C."/>
            <person name="Thompson A.W."/>
            <person name="Robinson-Rechavi M."/>
            <person name="Braasch I."/>
            <person name="Lecointre G."/>
            <person name="Bobe J."/>
            <person name="Postlethwait J.H."/>
            <person name="Berthelot C."/>
            <person name="Roest Crollius H."/>
            <person name="Guiguen Y."/>
        </authorList>
    </citation>
    <scope>NUCLEOTIDE SEQUENCE</scope>
    <source>
        <strain evidence="10">Concon-B</strain>
    </source>
</reference>
<dbReference type="PROSITE" id="PS51751">
    <property type="entry name" value="EXPERA"/>
    <property type="match status" value="2"/>
</dbReference>
<evidence type="ECO:0000313" key="10">
    <source>
        <dbReference type="EMBL" id="KAJ8274052.1"/>
    </source>
</evidence>
<evidence type="ECO:0000313" key="11">
    <source>
        <dbReference type="Proteomes" id="UP001152803"/>
    </source>
</evidence>
<evidence type="ECO:0000259" key="9">
    <source>
        <dbReference type="PROSITE" id="PS51751"/>
    </source>
</evidence>
<name>A0A9Q1DK79_CONCO</name>
<dbReference type="GO" id="GO:0005789">
    <property type="term" value="C:endoplasmic reticulum membrane"/>
    <property type="evidence" value="ECO:0007669"/>
    <property type="project" value="TreeGrafter"/>
</dbReference>
<feature type="transmembrane region" description="Helical" evidence="8">
    <location>
        <begin position="63"/>
        <end position="82"/>
    </location>
</feature>
<dbReference type="GO" id="GO:0019216">
    <property type="term" value="P:regulation of lipid metabolic process"/>
    <property type="evidence" value="ECO:0007669"/>
    <property type="project" value="TreeGrafter"/>
</dbReference>
<feature type="transmembrane region" description="Helical" evidence="8">
    <location>
        <begin position="335"/>
        <end position="355"/>
    </location>
</feature>
<keyword evidence="3" id="KW-0677">Repeat</keyword>
<dbReference type="GO" id="GO:0033116">
    <property type="term" value="C:endoplasmic reticulum-Golgi intermediate compartment membrane"/>
    <property type="evidence" value="ECO:0007669"/>
    <property type="project" value="TreeGrafter"/>
</dbReference>
<dbReference type="InterPro" id="IPR047195">
    <property type="entry name" value="TM6SF1-like"/>
</dbReference>
<dbReference type="PANTHER" id="PTHR14568">
    <property type="entry name" value="TRANSMEMBRANE SUPERFAMILY 6 MEMBER 1/2"/>
    <property type="match status" value="1"/>
</dbReference>
<keyword evidence="4 7" id="KW-1133">Transmembrane helix</keyword>
<dbReference type="EMBL" id="JAFJMO010000006">
    <property type="protein sequence ID" value="KAJ8274052.1"/>
    <property type="molecule type" value="Genomic_DNA"/>
</dbReference>
<feature type="transmembrane region" description="Helical" evidence="8">
    <location>
        <begin position="102"/>
        <end position="127"/>
    </location>
</feature>
<dbReference type="AlphaFoldDB" id="A0A9Q1DK79"/>
<evidence type="ECO:0000256" key="2">
    <source>
        <dbReference type="ARBA" id="ARBA00022692"/>
    </source>
</evidence>
<evidence type="ECO:0000256" key="1">
    <source>
        <dbReference type="ARBA" id="ARBA00004127"/>
    </source>
</evidence>
<keyword evidence="2 7" id="KW-0812">Transmembrane</keyword>
<dbReference type="PANTHER" id="PTHR14568:SF9">
    <property type="entry name" value="TRANSMEMBRANE 6 SUPERFAMILY MEMBER 2"/>
    <property type="match status" value="1"/>
</dbReference>
<evidence type="ECO:0000256" key="6">
    <source>
        <dbReference type="ARBA" id="ARBA00034760"/>
    </source>
</evidence>
<dbReference type="Pfam" id="PF26083">
    <property type="entry name" value="TM_Tm6sf2"/>
    <property type="match status" value="1"/>
</dbReference>
<dbReference type="InterPro" id="IPR059044">
    <property type="entry name" value="TM_Tm6sf1/2"/>
</dbReference>
<feature type="transmembrane region" description="Helical" evidence="8">
    <location>
        <begin position="171"/>
        <end position="189"/>
    </location>
</feature>
<comment type="caution">
    <text evidence="10">The sequence shown here is derived from an EMBL/GenBank/DDBJ whole genome shotgun (WGS) entry which is preliminary data.</text>
</comment>
<sequence>MNIPQEICVYFFSLSALLVLYTMNNVPVLQHPQVIPVFGVAVMLLVFLAVRLAVRHRPPKDPLFYVYVEFSFTCVISLVMALEQEGYTSGFMGFYQKTGEPYIVTAYAIMMAYWDGIVHFLLYLFMVQRMANGTSCRSMGLFWAGSLLANMTVYVSGITIGKYAVSILPTYWLNFPFLFGALWGAVSLFNRPRELPIIPADRVAVEQRRSLLSRPLDLLLVLFLVAAMGFTIFRGIVVLDCPLDSCFTYIYQYEPYLKDPVGFPRFMMLLYLFYGLPLLALLAYGLWTPGCTWMLDCSMLLAGAIAQCQWCHTAASLHRRTPFTYRVPEGHRVSVVALNVLYGAGPLLLALRCVLRPAFFLKAVPQGQANHEKKND</sequence>
<feature type="transmembrane region" description="Helical" evidence="8">
    <location>
        <begin position="266"/>
        <end position="286"/>
    </location>
</feature>
<proteinExistence type="inferred from homology"/>
<keyword evidence="5 7" id="KW-0472">Membrane</keyword>
<feature type="domain" description="EXPERA" evidence="9">
    <location>
        <begin position="60"/>
        <end position="185"/>
    </location>
</feature>
<evidence type="ECO:0000256" key="4">
    <source>
        <dbReference type="ARBA" id="ARBA00022989"/>
    </source>
</evidence>
<dbReference type="Proteomes" id="UP001152803">
    <property type="component" value="Unassembled WGS sequence"/>
</dbReference>
<feature type="transmembrane region" description="Helical" evidence="8">
    <location>
        <begin position="7"/>
        <end position="23"/>
    </location>
</feature>
<dbReference type="GO" id="GO:0055088">
    <property type="term" value="P:lipid homeostasis"/>
    <property type="evidence" value="ECO:0007669"/>
    <property type="project" value="TreeGrafter"/>
</dbReference>
<feature type="domain" description="EXPERA" evidence="9">
    <location>
        <begin position="216"/>
        <end position="350"/>
    </location>
</feature>
<comment type="subcellular location">
    <subcellularLocation>
        <location evidence="1">Endomembrane system</location>
        <topology evidence="1">Multi-pass membrane protein</topology>
    </subcellularLocation>
</comment>
<feature type="transmembrane region" description="Helical" evidence="8">
    <location>
        <begin position="139"/>
        <end position="165"/>
    </location>
</feature>
<dbReference type="OrthoDB" id="8181520at2759"/>
<protein>
    <recommendedName>
        <fullName evidence="9">EXPERA domain-containing protein</fullName>
    </recommendedName>
</protein>